<feature type="transmembrane region" description="Helical" evidence="6">
    <location>
        <begin position="523"/>
        <end position="543"/>
    </location>
</feature>
<comment type="subcellular location">
    <subcellularLocation>
        <location evidence="1">Membrane</location>
        <topology evidence="1">Multi-pass membrane protein</topology>
    </subcellularLocation>
</comment>
<organism evidence="7 8">
    <name type="scientific">Diplodia seriata</name>
    <dbReference type="NCBI Taxonomy" id="420778"/>
    <lineage>
        <taxon>Eukaryota</taxon>
        <taxon>Fungi</taxon>
        <taxon>Dikarya</taxon>
        <taxon>Ascomycota</taxon>
        <taxon>Pezizomycotina</taxon>
        <taxon>Dothideomycetes</taxon>
        <taxon>Dothideomycetes incertae sedis</taxon>
        <taxon>Botryosphaeriales</taxon>
        <taxon>Botryosphaeriaceae</taxon>
        <taxon>Diplodia</taxon>
    </lineage>
</organism>
<evidence type="ECO:0000256" key="3">
    <source>
        <dbReference type="ARBA" id="ARBA00022692"/>
    </source>
</evidence>
<feature type="transmembrane region" description="Helical" evidence="6">
    <location>
        <begin position="498"/>
        <end position="517"/>
    </location>
</feature>
<evidence type="ECO:0000313" key="8">
    <source>
        <dbReference type="Proteomes" id="UP001430584"/>
    </source>
</evidence>
<dbReference type="PANTHER" id="PTHR42085">
    <property type="entry name" value="F-BOX DOMAIN-CONTAINING PROTEIN"/>
    <property type="match status" value="1"/>
</dbReference>
<evidence type="ECO:0000256" key="1">
    <source>
        <dbReference type="ARBA" id="ARBA00004141"/>
    </source>
</evidence>
<keyword evidence="8" id="KW-1185">Reference proteome</keyword>
<keyword evidence="3 6" id="KW-0812">Transmembrane</keyword>
<name>A0ABR3CQ64_9PEZI</name>
<evidence type="ECO:0000256" key="2">
    <source>
        <dbReference type="ARBA" id="ARBA00008130"/>
    </source>
</evidence>
<evidence type="ECO:0000256" key="5">
    <source>
        <dbReference type="ARBA" id="ARBA00023136"/>
    </source>
</evidence>
<comment type="similarity">
    <text evidence="2">Belongs to the archaeal/bacterial/fungal opsin family.</text>
</comment>
<dbReference type="InterPro" id="IPR038883">
    <property type="entry name" value="AN11006-like"/>
</dbReference>
<gene>
    <name evidence="7" type="ORF">SLS55_001730</name>
</gene>
<keyword evidence="5 6" id="KW-0472">Membrane</keyword>
<evidence type="ECO:0000313" key="7">
    <source>
        <dbReference type="EMBL" id="KAL0262758.1"/>
    </source>
</evidence>
<dbReference type="GeneID" id="92005815"/>
<protein>
    <submittedName>
        <fullName evidence="7">Uncharacterized protein</fullName>
    </submittedName>
</protein>
<evidence type="ECO:0000256" key="6">
    <source>
        <dbReference type="SAM" id="Phobius"/>
    </source>
</evidence>
<dbReference type="EMBL" id="JAJVCZ030000002">
    <property type="protein sequence ID" value="KAL0262758.1"/>
    <property type="molecule type" value="Genomic_DNA"/>
</dbReference>
<accession>A0ABR3CQ64</accession>
<comment type="caution">
    <text evidence="7">The sequence shown here is derived from an EMBL/GenBank/DDBJ whole genome shotgun (WGS) entry which is preliminary data.</text>
</comment>
<evidence type="ECO:0000256" key="4">
    <source>
        <dbReference type="ARBA" id="ARBA00022989"/>
    </source>
</evidence>
<dbReference type="SMART" id="SM01021">
    <property type="entry name" value="Bac_rhodopsin"/>
    <property type="match status" value="1"/>
</dbReference>
<dbReference type="Proteomes" id="UP001430584">
    <property type="component" value="Unassembled WGS sequence"/>
</dbReference>
<dbReference type="Pfam" id="PF01036">
    <property type="entry name" value="Bac_rhodopsin"/>
    <property type="match status" value="1"/>
</dbReference>
<dbReference type="PANTHER" id="PTHR42085:SF2">
    <property type="entry name" value="F-BOX DOMAIN-CONTAINING PROTEIN"/>
    <property type="match status" value="1"/>
</dbReference>
<dbReference type="PRINTS" id="PR00251">
    <property type="entry name" value="BACTRLOPSIN"/>
</dbReference>
<sequence>MTNPTTNTTETSRVPSTADDPIVELLERILPTRFFDEPTIEGVISFAIKVIPHPLPERHANLYLITWQKTTGARRTQVSIWAEIKLERKHNALKPIANDHGVWIPLRELLLKYFSRYNPVETSGFGSRQWEMNYDWACNGKTFRLLDLPAELRDLIYDHAAPFCYPYYYRKRSNFLGLSAAATSGHTLFPADYGLTGSHAQTEYKTRGCKIVNAAGSPLSMLLLNKQVHAEFKKRMWDSMEFSFLEPSALGWFLAQNTTLSSLYDGRMPERLSVEFSLGNLFFTVKRWRVAPRWDVAAMENEETDLVGLVGKLHLKSLTIYVDHRNPSHYPDRHRIGWHGPLEDDGGEPDLSMRGDCTRLLTGRFLLLLRAAVTHIPDVTILGCVSPRMRGLFATMHACDLQGVPCDTTEQDFVGRSRKIQEAGLAYTSPLPALQFLARERAAGSVIHAAISALNGTASIPSTPGDPPVTRPYTFYTFTTLLDRFYRGVTREIFHVRYIDWFITTALLLMDLLLTAGMPWPTLLWVIFVDWVMIVTGLVGALVQSTYKWGYFADPRARPSTNFKHPTQSATNKDFLSMEIGTKEGSIHPLVANLKYCTPEPGVDPVLDVLRKYFQAQIRWMPKHIASYQPTFTVIRHCRPPTFTFIRPHGRKSLASLRVLHSPVDLAANPPIYEITKHAGKRITFGPKNLTSTKIHAKLDASGAGVLVKHHTAAAADWQPLPAFVASFGPVPARDTLGVGSPLWHTSYAWATNRRTFPLLALPAELRDLVYAACAPSSCRRRPAHCRNGAILSLLLTNKQVSREFAAVLRESCEFRFGDVGDVTRSAPLFGKVVSGVGRARRWRTLLRCELPMTTVGGTLTRLRLELDTDTWLHVARLDAHMAREVDLSMGEGVVAGTLLEQLRGLKSVVAVLGHKDMDSTAKMWQSGQFVPHLCHRISTGLVLLGVAGLFGTAEDVRVEGCVSKELQTMFVDFLAGGKSGVETVSVWDILGWDGGHYQDKITERRAGMTLRFPTFEKHLVIPTAMEPKGRRFVKERHGLSIG</sequence>
<dbReference type="Gene3D" id="1.20.1070.10">
    <property type="entry name" value="Rhodopsin 7-helix transmembrane proteins"/>
    <property type="match status" value="1"/>
</dbReference>
<keyword evidence="4 6" id="KW-1133">Transmembrane helix</keyword>
<dbReference type="InterPro" id="IPR001425">
    <property type="entry name" value="Arc/bac/fun_rhodopsins"/>
</dbReference>
<dbReference type="RefSeq" id="XP_066635787.1">
    <property type="nucleotide sequence ID" value="XM_066773220.1"/>
</dbReference>
<proteinExistence type="inferred from homology"/>
<reference evidence="7 8" key="1">
    <citation type="submission" date="2024-02" db="EMBL/GenBank/DDBJ databases">
        <title>De novo assembly and annotation of 12 fungi associated with fruit tree decline syndrome in Ontario, Canada.</title>
        <authorList>
            <person name="Sulman M."/>
            <person name="Ellouze W."/>
            <person name="Ilyukhin E."/>
        </authorList>
    </citation>
    <scope>NUCLEOTIDE SEQUENCE [LARGE SCALE GENOMIC DNA]</scope>
    <source>
        <strain evidence="7 8">FDS-637</strain>
    </source>
</reference>
<dbReference type="SUPFAM" id="SSF81321">
    <property type="entry name" value="Family A G protein-coupled receptor-like"/>
    <property type="match status" value="1"/>
</dbReference>